<dbReference type="PANTHER" id="PTHR31920">
    <property type="entry name" value="B3 DOMAIN-CONTAINING"/>
    <property type="match status" value="1"/>
</dbReference>
<evidence type="ECO:0000313" key="8">
    <source>
        <dbReference type="EMBL" id="KAL1217510.1"/>
    </source>
</evidence>
<dbReference type="CDD" id="cd10017">
    <property type="entry name" value="B3_DNA"/>
    <property type="match status" value="1"/>
</dbReference>
<sequence>MSSCISRTQTPPKQKTKMEQEKNEFVSPYTDFLRIYNSHLHSQRVEISSAHNKYYPKPLPRTAVLRKPEGNFWTVKWEMSEEEITSFQDGWSKFAKDNGLIDGDFVLFTYDGSRGFWVRIYRNGLLVNATDPVIIQEISDDEDETSGDNDDHQDMEEDSSENKIISLSLGSSDDSDYGAAICEVNNACGSSKKVVGSVKKDLAAIADPTAYLNDAKNPFFISTSSGSRRVLVIAMQVIKDYVLQFGRTINLIDEFGVLERKVGVWKDRVVVYQWEEMYKRNNTKPGDVIICEVIRVHDVVRSIKVHFVKK</sequence>
<comment type="caution">
    <text evidence="8">The sequence shown here is derived from an EMBL/GenBank/DDBJ whole genome shotgun (WGS) entry which is preliminary data.</text>
</comment>
<accession>A0ABD1BJZ4</accession>
<evidence type="ECO:0000256" key="5">
    <source>
        <dbReference type="ARBA" id="ARBA00023242"/>
    </source>
</evidence>
<dbReference type="GO" id="GO:0003677">
    <property type="term" value="F:DNA binding"/>
    <property type="evidence" value="ECO:0007669"/>
    <property type="project" value="UniProtKB-KW"/>
</dbReference>
<dbReference type="AlphaFoldDB" id="A0ABD1BJZ4"/>
<dbReference type="Proteomes" id="UP001558713">
    <property type="component" value="Unassembled WGS sequence"/>
</dbReference>
<feature type="compositionally biased region" description="Polar residues" evidence="6">
    <location>
        <begin position="1"/>
        <end position="13"/>
    </location>
</feature>
<proteinExistence type="predicted"/>
<feature type="region of interest" description="Disordered" evidence="6">
    <location>
        <begin position="138"/>
        <end position="160"/>
    </location>
</feature>
<feature type="region of interest" description="Disordered" evidence="6">
    <location>
        <begin position="1"/>
        <end position="22"/>
    </location>
</feature>
<dbReference type="EMBL" id="JBANAX010000243">
    <property type="protein sequence ID" value="KAL1217510.1"/>
    <property type="molecule type" value="Genomic_DNA"/>
</dbReference>
<dbReference type="GO" id="GO:0005634">
    <property type="term" value="C:nucleus"/>
    <property type="evidence" value="ECO:0007669"/>
    <property type="project" value="UniProtKB-SubCell"/>
</dbReference>
<dbReference type="InterPro" id="IPR015300">
    <property type="entry name" value="DNA-bd_pseudobarrel_sf"/>
</dbReference>
<evidence type="ECO:0000313" key="9">
    <source>
        <dbReference type="Proteomes" id="UP001558713"/>
    </source>
</evidence>
<keyword evidence="4" id="KW-0804">Transcription</keyword>
<keyword evidence="2" id="KW-0805">Transcription regulation</keyword>
<dbReference type="Pfam" id="PF02362">
    <property type="entry name" value="B3"/>
    <property type="match status" value="1"/>
</dbReference>
<keyword evidence="5" id="KW-0539">Nucleus</keyword>
<evidence type="ECO:0000256" key="1">
    <source>
        <dbReference type="ARBA" id="ARBA00004123"/>
    </source>
</evidence>
<evidence type="ECO:0000256" key="4">
    <source>
        <dbReference type="ARBA" id="ARBA00023163"/>
    </source>
</evidence>
<dbReference type="Gene3D" id="2.40.330.10">
    <property type="entry name" value="DNA-binding pseudobarrel domain"/>
    <property type="match status" value="1"/>
</dbReference>
<keyword evidence="9" id="KW-1185">Reference proteome</keyword>
<dbReference type="SUPFAM" id="SSF101936">
    <property type="entry name" value="DNA-binding pseudobarrel domain"/>
    <property type="match status" value="2"/>
</dbReference>
<feature type="compositionally biased region" description="Acidic residues" evidence="6">
    <location>
        <begin position="138"/>
        <end position="159"/>
    </location>
</feature>
<evidence type="ECO:0000259" key="7">
    <source>
        <dbReference type="PROSITE" id="PS50863"/>
    </source>
</evidence>
<name>A0ABD1BJZ4_CARAN</name>
<dbReference type="PANTHER" id="PTHR31920:SF47">
    <property type="entry name" value="GENOME ASSEMBLY, CHROMOSOME: A02"/>
    <property type="match status" value="1"/>
</dbReference>
<organism evidence="8 9">
    <name type="scientific">Cardamine amara subsp. amara</name>
    <dbReference type="NCBI Taxonomy" id="228776"/>
    <lineage>
        <taxon>Eukaryota</taxon>
        <taxon>Viridiplantae</taxon>
        <taxon>Streptophyta</taxon>
        <taxon>Embryophyta</taxon>
        <taxon>Tracheophyta</taxon>
        <taxon>Spermatophyta</taxon>
        <taxon>Magnoliopsida</taxon>
        <taxon>eudicotyledons</taxon>
        <taxon>Gunneridae</taxon>
        <taxon>Pentapetalae</taxon>
        <taxon>rosids</taxon>
        <taxon>malvids</taxon>
        <taxon>Brassicales</taxon>
        <taxon>Brassicaceae</taxon>
        <taxon>Cardamineae</taxon>
        <taxon>Cardamine</taxon>
    </lineage>
</organism>
<dbReference type="PROSITE" id="PS50863">
    <property type="entry name" value="B3"/>
    <property type="match status" value="1"/>
</dbReference>
<protein>
    <submittedName>
        <fullName evidence="8">B3 domain-containing protein</fullName>
    </submittedName>
</protein>
<evidence type="ECO:0000256" key="2">
    <source>
        <dbReference type="ARBA" id="ARBA00023015"/>
    </source>
</evidence>
<dbReference type="InterPro" id="IPR050655">
    <property type="entry name" value="Plant_B3_domain"/>
</dbReference>
<gene>
    <name evidence="8" type="ORF">V5N11_004681</name>
</gene>
<evidence type="ECO:0000256" key="6">
    <source>
        <dbReference type="SAM" id="MobiDB-lite"/>
    </source>
</evidence>
<feature type="domain" description="TF-B3" evidence="7">
    <location>
        <begin position="30"/>
        <end position="124"/>
    </location>
</feature>
<evidence type="ECO:0000256" key="3">
    <source>
        <dbReference type="ARBA" id="ARBA00023125"/>
    </source>
</evidence>
<reference evidence="8 9" key="1">
    <citation type="submission" date="2024-04" db="EMBL/GenBank/DDBJ databases">
        <title>Genome assembly C_amara_ONT_v2.</title>
        <authorList>
            <person name="Yant L."/>
            <person name="Moore C."/>
            <person name="Slenker M."/>
        </authorList>
    </citation>
    <scope>NUCLEOTIDE SEQUENCE [LARGE SCALE GENOMIC DNA]</scope>
    <source>
        <tissue evidence="8">Leaf</tissue>
    </source>
</reference>
<dbReference type="InterPro" id="IPR003340">
    <property type="entry name" value="B3_DNA-bd"/>
</dbReference>
<dbReference type="SMART" id="SM01019">
    <property type="entry name" value="B3"/>
    <property type="match status" value="2"/>
</dbReference>
<keyword evidence="3" id="KW-0238">DNA-binding</keyword>
<comment type="subcellular location">
    <subcellularLocation>
        <location evidence="1">Nucleus</location>
    </subcellularLocation>
</comment>